<dbReference type="Pfam" id="PF02423">
    <property type="entry name" value="OCD_Mu_crystall"/>
    <property type="match status" value="1"/>
</dbReference>
<dbReference type="InterPro" id="IPR023401">
    <property type="entry name" value="ODC_N"/>
</dbReference>
<evidence type="ECO:0000313" key="1">
    <source>
        <dbReference type="EMBL" id="MDT9599973.1"/>
    </source>
</evidence>
<sequence>MTILVIGREDVRRELDYKSCIELMRSAMIALSRGETLQIPRQIVRMDNGRMFGVMPGAMGGQREFGAKIVSVFPENHARGLQSHQGPVILFEPETGTLTAIVHAGEITAIRTAAASALATDQLARADAEILAILGYGDQAHSHVRAIREVRKLSQIRVWGRDIAKARAFAEEIGAEVGIDCHAFDSVAEAVRDADIICTTTAAQEPILFAKDVAAGTHVNVVGSSFAGPAEIDNALVLRSRYFADHREHVLAQGAEFIRAREAGLIDEGHLLAEIGEVLDGTKAGRGADDEVTIYKSLGHVVQDLASAWHLYQKASEGGWGTRVAF</sequence>
<accession>A0ABU3Q991</accession>
<dbReference type="PANTHER" id="PTHR13812:SF19">
    <property type="entry name" value="KETIMINE REDUCTASE MU-CRYSTALLIN"/>
    <property type="match status" value="1"/>
</dbReference>
<gene>
    <name evidence="1" type="ORF">RQX22_13505</name>
</gene>
<dbReference type="PANTHER" id="PTHR13812">
    <property type="entry name" value="KETIMINE REDUCTASE MU-CRYSTALLIN"/>
    <property type="match status" value="1"/>
</dbReference>
<dbReference type="Proteomes" id="UP001259572">
    <property type="component" value="Unassembled WGS sequence"/>
</dbReference>
<dbReference type="Gene3D" id="3.30.1780.10">
    <property type="entry name" value="ornithine cyclodeaminase, domain 1"/>
    <property type="match status" value="1"/>
</dbReference>
<organism evidence="1 2">
    <name type="scientific">Sphingosinicella rhizophila</name>
    <dbReference type="NCBI Taxonomy" id="3050082"/>
    <lineage>
        <taxon>Bacteria</taxon>
        <taxon>Pseudomonadati</taxon>
        <taxon>Pseudomonadota</taxon>
        <taxon>Alphaproteobacteria</taxon>
        <taxon>Sphingomonadales</taxon>
        <taxon>Sphingosinicellaceae</taxon>
        <taxon>Sphingosinicella</taxon>
    </lineage>
</organism>
<dbReference type="InterPro" id="IPR036291">
    <property type="entry name" value="NAD(P)-bd_dom_sf"/>
</dbReference>
<name>A0ABU3Q991_9SPHN</name>
<dbReference type="SUPFAM" id="SSF51735">
    <property type="entry name" value="NAD(P)-binding Rossmann-fold domains"/>
    <property type="match status" value="1"/>
</dbReference>
<dbReference type="EMBL" id="JAVUPU010000006">
    <property type="protein sequence ID" value="MDT9599973.1"/>
    <property type="molecule type" value="Genomic_DNA"/>
</dbReference>
<evidence type="ECO:0000313" key="2">
    <source>
        <dbReference type="Proteomes" id="UP001259572"/>
    </source>
</evidence>
<reference evidence="1 2" key="1">
    <citation type="submission" date="2023-05" db="EMBL/GenBank/DDBJ databases">
        <authorList>
            <person name="Guo Y."/>
        </authorList>
    </citation>
    <scope>NUCLEOTIDE SEQUENCE [LARGE SCALE GENOMIC DNA]</scope>
    <source>
        <strain evidence="1 2">GR2756</strain>
    </source>
</reference>
<comment type="caution">
    <text evidence="1">The sequence shown here is derived from an EMBL/GenBank/DDBJ whole genome shotgun (WGS) entry which is preliminary data.</text>
</comment>
<keyword evidence="2" id="KW-1185">Reference proteome</keyword>
<proteinExistence type="predicted"/>
<protein>
    <submittedName>
        <fullName evidence="1">Ornithine cyclodeaminase family protein</fullName>
    </submittedName>
</protein>
<dbReference type="InterPro" id="IPR003462">
    <property type="entry name" value="ODC_Mu_crystall"/>
</dbReference>
<dbReference type="RefSeq" id="WP_315727068.1">
    <property type="nucleotide sequence ID" value="NZ_JAVUPU010000006.1"/>
</dbReference>
<dbReference type="Gene3D" id="3.40.50.720">
    <property type="entry name" value="NAD(P)-binding Rossmann-like Domain"/>
    <property type="match status" value="1"/>
</dbReference>
<dbReference type="PIRSF" id="PIRSF001439">
    <property type="entry name" value="CryM"/>
    <property type="match status" value="1"/>
</dbReference>